<organism evidence="1 2">
    <name type="scientific">Trichlorobacter ammonificans</name>
    <dbReference type="NCBI Taxonomy" id="2916410"/>
    <lineage>
        <taxon>Bacteria</taxon>
        <taxon>Pseudomonadati</taxon>
        <taxon>Thermodesulfobacteriota</taxon>
        <taxon>Desulfuromonadia</taxon>
        <taxon>Geobacterales</taxon>
        <taxon>Geobacteraceae</taxon>
        <taxon>Trichlorobacter</taxon>
    </lineage>
</organism>
<proteinExistence type="predicted"/>
<gene>
    <name evidence="1" type="ORF">GEAMG1_1495</name>
</gene>
<dbReference type="EMBL" id="OW150024">
    <property type="protein sequence ID" value="CAH2031325.1"/>
    <property type="molecule type" value="Genomic_DNA"/>
</dbReference>
<reference evidence="1 2" key="1">
    <citation type="submission" date="2022-03" db="EMBL/GenBank/DDBJ databases">
        <authorList>
            <person name="Koch H."/>
        </authorList>
    </citation>
    <scope>NUCLEOTIDE SEQUENCE [LARGE SCALE GENOMIC DNA]</scope>
    <source>
        <strain evidence="1 2">G1</strain>
    </source>
</reference>
<keyword evidence="2" id="KW-1185">Reference proteome</keyword>
<evidence type="ECO:0000313" key="2">
    <source>
        <dbReference type="Proteomes" id="UP001295463"/>
    </source>
</evidence>
<evidence type="ECO:0000313" key="1">
    <source>
        <dbReference type="EMBL" id="CAH2031325.1"/>
    </source>
</evidence>
<protein>
    <submittedName>
        <fullName evidence="1">Uncharacterized protein</fullName>
    </submittedName>
</protein>
<sequence length="46" mass="5389">MQLIGWNYGCSTLQKYYKVFFVAITAQRFDDTTLVEQTLPVLLEML</sequence>
<dbReference type="Proteomes" id="UP001295463">
    <property type="component" value="Chromosome"/>
</dbReference>
<name>A0ABN8HK86_9BACT</name>
<accession>A0ABN8HK86</accession>